<evidence type="ECO:0000256" key="1">
    <source>
        <dbReference type="PROSITE-ProRule" id="PRU00042"/>
    </source>
</evidence>
<dbReference type="PROSITE" id="PS50157">
    <property type="entry name" value="ZINC_FINGER_C2H2_2"/>
    <property type="match status" value="1"/>
</dbReference>
<evidence type="ECO:0000259" key="3">
    <source>
        <dbReference type="PROSITE" id="PS50157"/>
    </source>
</evidence>
<comment type="caution">
    <text evidence="4">The sequence shown here is derived from an EMBL/GenBank/DDBJ whole genome shotgun (WGS) entry which is preliminary data.</text>
</comment>
<keyword evidence="2" id="KW-1133">Transmembrane helix</keyword>
<evidence type="ECO:0000256" key="2">
    <source>
        <dbReference type="SAM" id="Phobius"/>
    </source>
</evidence>
<keyword evidence="1" id="KW-0862">Zinc</keyword>
<evidence type="ECO:0000313" key="4">
    <source>
        <dbReference type="EMBL" id="KAE8249797.1"/>
    </source>
</evidence>
<feature type="transmembrane region" description="Helical" evidence="2">
    <location>
        <begin position="168"/>
        <end position="190"/>
    </location>
</feature>
<dbReference type="GO" id="GO:0008270">
    <property type="term" value="F:zinc ion binding"/>
    <property type="evidence" value="ECO:0007669"/>
    <property type="project" value="UniProtKB-KW"/>
</dbReference>
<dbReference type="PROSITE" id="PS00028">
    <property type="entry name" value="ZINC_FINGER_C2H2_1"/>
    <property type="match status" value="1"/>
</dbReference>
<dbReference type="EMBL" id="LWDD02001291">
    <property type="protein sequence ID" value="KAE8249797.1"/>
    <property type="molecule type" value="Genomic_DNA"/>
</dbReference>
<dbReference type="InterPro" id="IPR013087">
    <property type="entry name" value="Znf_C2H2_type"/>
</dbReference>
<proteinExistence type="predicted"/>
<dbReference type="Proteomes" id="UP000077671">
    <property type="component" value="Unassembled WGS sequence"/>
</dbReference>
<keyword evidence="2" id="KW-0472">Membrane</keyword>
<organism evidence="4 5">
    <name type="scientific">Tilletia caries</name>
    <name type="common">wheat bunt fungus</name>
    <dbReference type="NCBI Taxonomy" id="13290"/>
    <lineage>
        <taxon>Eukaryota</taxon>
        <taxon>Fungi</taxon>
        <taxon>Dikarya</taxon>
        <taxon>Basidiomycota</taxon>
        <taxon>Ustilaginomycotina</taxon>
        <taxon>Exobasidiomycetes</taxon>
        <taxon>Tilletiales</taxon>
        <taxon>Tilletiaceae</taxon>
        <taxon>Tilletia</taxon>
    </lineage>
</organism>
<accession>A0A8T8SV95</accession>
<feature type="non-terminal residue" evidence="4">
    <location>
        <position position="1"/>
    </location>
</feature>
<dbReference type="AlphaFoldDB" id="A0A8T8SV95"/>
<feature type="domain" description="C2H2-type" evidence="3">
    <location>
        <begin position="70"/>
        <end position="97"/>
    </location>
</feature>
<keyword evidence="2" id="KW-0812">Transmembrane</keyword>
<reference evidence="4" key="2">
    <citation type="journal article" date="2019" name="IMA Fungus">
        <title>Genome sequencing and comparison of five Tilletia species to identify candidate genes for the detection of regulated species infecting wheat.</title>
        <authorList>
            <person name="Nguyen H.D.T."/>
            <person name="Sultana T."/>
            <person name="Kesanakurti P."/>
            <person name="Hambleton S."/>
        </authorList>
    </citation>
    <scope>NUCLEOTIDE SEQUENCE</scope>
    <source>
        <strain evidence="4">DAOMC 238032</strain>
    </source>
</reference>
<gene>
    <name evidence="4" type="ORF">A4X03_0g6557</name>
</gene>
<protein>
    <recommendedName>
        <fullName evidence="3">C2H2-type domain-containing protein</fullName>
    </recommendedName>
</protein>
<name>A0A8T8SV95_9BASI</name>
<keyword evidence="1" id="KW-0863">Zinc-finger</keyword>
<reference evidence="4" key="1">
    <citation type="submission" date="2016-04" db="EMBL/GenBank/DDBJ databases">
        <authorList>
            <person name="Nguyen H.D."/>
            <person name="Kesanakurti P."/>
            <person name="Cullis J."/>
            <person name="Levesque C.A."/>
            <person name="Hambleton S."/>
        </authorList>
    </citation>
    <scope>NUCLEOTIDE SEQUENCE</scope>
    <source>
        <strain evidence="4">DAOMC 238032</strain>
    </source>
</reference>
<keyword evidence="1" id="KW-0479">Metal-binding</keyword>
<evidence type="ECO:0000313" key="5">
    <source>
        <dbReference type="Proteomes" id="UP000077671"/>
    </source>
</evidence>
<sequence length="231" mass="26002">QSNWRRKGVLSKVSGLFEEAGADETYEDFVDRSYILINEASPSEKDFVDTFKVGSDQYPTRSALERICLFGCGECDKPFTRMANLVRHWGLHRRPSIPDISARSEETIDLSRSAEFRGLAVAPAEAPQVPSLRKSRAVTTRVSQALEQIAGPLPVQELLPARTRHIRYTITALMGLFAVTLLLTMIQLNIESYREHKQKLAHANKALATGSVQRRLPDFFEGMRRSKGARQ</sequence>